<dbReference type="GO" id="GO:0003677">
    <property type="term" value="F:DNA binding"/>
    <property type="evidence" value="ECO:0007669"/>
    <property type="project" value="UniProtKB-KW"/>
</dbReference>
<reference evidence="20 21" key="2">
    <citation type="journal article" date="2017" name="Sci. Rep.">
        <title>A mobile pathogenicity chromosome in Fusarium oxysporum for infection of multiple cucurbit species.</title>
        <authorList>
            <person name="van Dam P."/>
            <person name="Fokkens L."/>
            <person name="Ayukawa Y."/>
            <person name="van der Gragt M."/>
            <person name="Ter Horst A."/>
            <person name="Brankovics B."/>
            <person name="Houterman P.M."/>
            <person name="Arie T."/>
            <person name="Rep M."/>
        </authorList>
    </citation>
    <scope>NUCLEOTIDE SEQUENCE [LARGE SCALE GENOMIC DNA]</scope>
    <source>
        <strain evidence="20 21">Forc016</strain>
    </source>
</reference>
<keyword evidence="8" id="KW-0378">Hydrolase</keyword>
<dbReference type="Proteomes" id="UP000219602">
    <property type="component" value="Chromosome RC"/>
</dbReference>
<sequence length="942" mass="106878">MSIKDHNLTLLNSREDWTNWINSIEDLAVRNDVWSYCDPEGIENLVFTATKPSDSASKDTIQKYHSLQAIYDSERKKYDKVSDRIDLTVCQEFKQHYLGIHDVRGKLIALADSIQPTAKDQKQNVRAEFEKLKKGLSNTSLDKWLSRWPALVNNAKRYKIENLSESQICDAFIESSREVNPPFYNYMKSKEAQVESEKNLVKEAAKTMEKISNAFLTALNEINPDHASSGSVTKAQNTVNKALKTFRKLNPTLSEKKITIGFCIKQFRTMAPPKEKAIRGRAAHATLQGRKHNNDSDLQNEGDQPQQKRQRTGHSSSNMGFRNCVCGMSHKYTECYYLNPSGAPEGWTPIVQIQSRIITTVKGSKRLRENIERNLKRSNIDLPKFWPSDITKNQPKHLAEDETSSTDKFLSKSRAAFVTSRSAFGTTAKDEYGDCFRLDNCADTHVCNDLSRFTNYTPLDDETIEFGNSGTHITGIGNVTVHVDTPTGAGLIQLENVAYVPGFHWNLINMHSLEQQGLYFNTRTCWMEYSDGSNAFKVTKHGAFRVAESHIKDIIFRAESHKEAAQSFAMATKSRTPQVATASMDTWHARLGHIRKEALEHMPQAVEGVALGTRNFERKSELCPECQLGQAYQQISRIPPWRGSYPFEKIHLDLIDMEEAFNADSWVAHFYCDYSAYHITFNLPNKNQDELLSITEEFLAITNDNWGFTTRYIQSDGEKVQRKQWQTPFEMVHGRKPNLSNLKIIGSLAYVLIKNKKARPAKARLQENALMGWLVGLDATNIYKVWVPHLDRVIVSRDVQVDEKVMYDPQLATTLPESGQTLAITINEVDLEEEDIEPLSIMENIATSVSVSIQPEAELSRPGLLLTPQISPERSIAGEIQVAPPVDEPPTLPRPTTPKEKDNGRFSAPESQNNFWKEYQIVTERTRCNRNIQTTPYSAPNP</sequence>
<keyword evidence="12" id="KW-0695">RNA-directed DNA polymerase</keyword>
<keyword evidence="2" id="KW-0645">Protease</keyword>
<dbReference type="GO" id="GO:0004519">
    <property type="term" value="F:endonuclease activity"/>
    <property type="evidence" value="ECO:0007669"/>
    <property type="project" value="UniProtKB-KW"/>
</dbReference>
<reference evidence="20 21" key="1">
    <citation type="journal article" date="2016" name="Environ. Microbiol.">
        <title>Effector profiles distinguish formae speciales of Fusarium oxysporum.</title>
        <authorList>
            <person name="van Dam P."/>
            <person name="Fokkens L."/>
            <person name="Schmidt S.M."/>
            <person name="Linmans J.H."/>
            <person name="Kistler H.C."/>
            <person name="Ma L.J."/>
            <person name="Rep M."/>
        </authorList>
    </citation>
    <scope>NUCLEOTIDE SEQUENCE [LARGE SCALE GENOMIC DNA]</scope>
    <source>
        <strain evidence="20 21">Forc016</strain>
    </source>
</reference>
<evidence type="ECO:0000259" key="18">
    <source>
        <dbReference type="Pfam" id="PF22936"/>
    </source>
</evidence>
<dbReference type="GO" id="GO:0015074">
    <property type="term" value="P:DNA integration"/>
    <property type="evidence" value="ECO:0007669"/>
    <property type="project" value="UniProtKB-KW"/>
</dbReference>
<evidence type="ECO:0000256" key="10">
    <source>
        <dbReference type="ARBA" id="ARBA00022842"/>
    </source>
</evidence>
<keyword evidence="14" id="KW-0238">DNA-binding</keyword>
<evidence type="ECO:0000256" key="15">
    <source>
        <dbReference type="ARBA" id="ARBA00023172"/>
    </source>
</evidence>
<feature type="domain" description="Retroviral polymerase SH3-like" evidence="19">
    <location>
        <begin position="747"/>
        <end position="810"/>
    </location>
</feature>
<keyword evidence="4" id="KW-0540">Nuclease</keyword>
<proteinExistence type="predicted"/>
<dbReference type="Pfam" id="PF25597">
    <property type="entry name" value="SH3_retrovirus"/>
    <property type="match status" value="1"/>
</dbReference>
<evidence type="ECO:0000256" key="5">
    <source>
        <dbReference type="ARBA" id="ARBA00022723"/>
    </source>
</evidence>
<feature type="domain" description="Retrovirus-related Pol polyprotein from transposon TNT 1-94-like beta-barrel" evidence="18">
    <location>
        <begin position="438"/>
        <end position="517"/>
    </location>
</feature>
<dbReference type="GO" id="GO:0003887">
    <property type="term" value="F:DNA-directed DNA polymerase activity"/>
    <property type="evidence" value="ECO:0007669"/>
    <property type="project" value="UniProtKB-KW"/>
</dbReference>
<feature type="region of interest" description="Disordered" evidence="17">
    <location>
        <begin position="273"/>
        <end position="320"/>
    </location>
</feature>
<organism evidence="20 21">
    <name type="scientific">Fusarium oxysporum f. sp. radicis-cucumerinum</name>
    <dbReference type="NCBI Taxonomy" id="327505"/>
    <lineage>
        <taxon>Eukaryota</taxon>
        <taxon>Fungi</taxon>
        <taxon>Dikarya</taxon>
        <taxon>Ascomycota</taxon>
        <taxon>Pezizomycotina</taxon>
        <taxon>Sordariomycetes</taxon>
        <taxon>Hypocreomycetidae</taxon>
        <taxon>Hypocreales</taxon>
        <taxon>Nectriaceae</taxon>
        <taxon>Fusarium</taxon>
        <taxon>Fusarium oxysporum species complex</taxon>
    </lineage>
</organism>
<dbReference type="EMBL" id="MABQ02000012">
    <property type="protein sequence ID" value="PCD22038.1"/>
    <property type="molecule type" value="Genomic_DNA"/>
</dbReference>
<keyword evidence="3" id="KW-0548">Nucleotidyltransferase</keyword>
<dbReference type="InterPro" id="IPR039537">
    <property type="entry name" value="Retrotran_Ty1/copia-like"/>
</dbReference>
<keyword evidence="10" id="KW-0460">Magnesium</keyword>
<evidence type="ECO:0000256" key="8">
    <source>
        <dbReference type="ARBA" id="ARBA00022801"/>
    </source>
</evidence>
<protein>
    <submittedName>
        <fullName evidence="20">Uncharacterized protein</fullName>
    </submittedName>
</protein>
<evidence type="ECO:0000256" key="9">
    <source>
        <dbReference type="ARBA" id="ARBA00022840"/>
    </source>
</evidence>
<evidence type="ECO:0000256" key="12">
    <source>
        <dbReference type="ARBA" id="ARBA00022918"/>
    </source>
</evidence>
<dbReference type="GO" id="GO:0006310">
    <property type="term" value="P:DNA recombination"/>
    <property type="evidence" value="ECO:0007669"/>
    <property type="project" value="UniProtKB-KW"/>
</dbReference>
<keyword evidence="5" id="KW-0479">Metal-binding</keyword>
<keyword evidence="9" id="KW-0067">ATP-binding</keyword>
<feature type="compositionally biased region" description="Pro residues" evidence="17">
    <location>
        <begin position="886"/>
        <end position="896"/>
    </location>
</feature>
<dbReference type="GO" id="GO:0008233">
    <property type="term" value="F:peptidase activity"/>
    <property type="evidence" value="ECO:0007669"/>
    <property type="project" value="UniProtKB-KW"/>
</dbReference>
<keyword evidence="13" id="KW-0808">Transferase</keyword>
<comment type="caution">
    <text evidence="20">The sequence shown here is derived from an EMBL/GenBank/DDBJ whole genome shotgun (WGS) entry which is preliminary data.</text>
</comment>
<comment type="function">
    <text evidence="1">The aspartyl protease (PR) mediates the proteolytic cleavages of the Gag and Gag-Pol polyproteins after assembly of the VLP.</text>
</comment>
<dbReference type="PANTHER" id="PTHR42648:SF11">
    <property type="entry name" value="TRANSPOSON TY4-P GAG-POL POLYPROTEIN"/>
    <property type="match status" value="1"/>
</dbReference>
<name>A0A2H3G2E8_FUSOX</name>
<dbReference type="Pfam" id="PF22936">
    <property type="entry name" value="Pol_BBD"/>
    <property type="match status" value="1"/>
</dbReference>
<dbReference type="GO" id="GO:0006508">
    <property type="term" value="P:proteolysis"/>
    <property type="evidence" value="ECO:0007669"/>
    <property type="project" value="UniProtKB-KW"/>
</dbReference>
<dbReference type="GO" id="GO:0046872">
    <property type="term" value="F:metal ion binding"/>
    <property type="evidence" value="ECO:0007669"/>
    <property type="project" value="UniProtKB-KW"/>
</dbReference>
<keyword evidence="11" id="KW-0229">DNA integration</keyword>
<evidence type="ECO:0000256" key="17">
    <source>
        <dbReference type="SAM" id="MobiDB-lite"/>
    </source>
</evidence>
<dbReference type="STRING" id="327505.A0A2H3G2E8"/>
<evidence type="ECO:0000313" key="20">
    <source>
        <dbReference type="EMBL" id="PCD22038.1"/>
    </source>
</evidence>
<evidence type="ECO:0000256" key="7">
    <source>
        <dbReference type="ARBA" id="ARBA00022759"/>
    </source>
</evidence>
<keyword evidence="13" id="KW-0239">DNA-directed DNA polymerase</keyword>
<feature type="compositionally biased region" description="Polar residues" evidence="17">
    <location>
        <begin position="296"/>
        <end position="320"/>
    </location>
</feature>
<evidence type="ECO:0000256" key="13">
    <source>
        <dbReference type="ARBA" id="ARBA00022932"/>
    </source>
</evidence>
<feature type="coiled-coil region" evidence="16">
    <location>
        <begin position="187"/>
        <end position="214"/>
    </location>
</feature>
<evidence type="ECO:0000256" key="4">
    <source>
        <dbReference type="ARBA" id="ARBA00022722"/>
    </source>
</evidence>
<evidence type="ECO:0000256" key="3">
    <source>
        <dbReference type="ARBA" id="ARBA00022695"/>
    </source>
</evidence>
<gene>
    <name evidence="20" type="ORF">AU210_015840</name>
</gene>
<dbReference type="GO" id="GO:0003964">
    <property type="term" value="F:RNA-directed DNA polymerase activity"/>
    <property type="evidence" value="ECO:0007669"/>
    <property type="project" value="UniProtKB-KW"/>
</dbReference>
<evidence type="ECO:0000256" key="1">
    <source>
        <dbReference type="ARBA" id="ARBA00002180"/>
    </source>
</evidence>
<evidence type="ECO:0000259" key="19">
    <source>
        <dbReference type="Pfam" id="PF25597"/>
    </source>
</evidence>
<dbReference type="InterPro" id="IPR057670">
    <property type="entry name" value="SH3_retrovirus"/>
</dbReference>
<evidence type="ECO:0000256" key="11">
    <source>
        <dbReference type="ARBA" id="ARBA00022908"/>
    </source>
</evidence>
<keyword evidence="6" id="KW-0547">Nucleotide-binding</keyword>
<evidence type="ECO:0000313" key="21">
    <source>
        <dbReference type="Proteomes" id="UP000219602"/>
    </source>
</evidence>
<feature type="region of interest" description="Disordered" evidence="17">
    <location>
        <begin position="883"/>
        <end position="912"/>
    </location>
</feature>
<evidence type="ECO:0000256" key="14">
    <source>
        <dbReference type="ARBA" id="ARBA00023125"/>
    </source>
</evidence>
<evidence type="ECO:0000256" key="2">
    <source>
        <dbReference type="ARBA" id="ARBA00022670"/>
    </source>
</evidence>
<keyword evidence="15" id="KW-0233">DNA recombination</keyword>
<dbReference type="GO" id="GO:0005524">
    <property type="term" value="F:ATP binding"/>
    <property type="evidence" value="ECO:0007669"/>
    <property type="project" value="UniProtKB-KW"/>
</dbReference>
<accession>A0A2H3G2E8</accession>
<evidence type="ECO:0000256" key="6">
    <source>
        <dbReference type="ARBA" id="ARBA00022741"/>
    </source>
</evidence>
<keyword evidence="7" id="KW-0255">Endonuclease</keyword>
<dbReference type="InterPro" id="IPR054722">
    <property type="entry name" value="PolX-like_BBD"/>
</dbReference>
<dbReference type="AlphaFoldDB" id="A0A2H3G2E8"/>
<dbReference type="PANTHER" id="PTHR42648">
    <property type="entry name" value="TRANSPOSASE, PUTATIVE-RELATED"/>
    <property type="match status" value="1"/>
</dbReference>
<evidence type="ECO:0000256" key="16">
    <source>
        <dbReference type="SAM" id="Coils"/>
    </source>
</evidence>
<keyword evidence="16" id="KW-0175">Coiled coil</keyword>